<organism evidence="2 3">
    <name type="scientific">Dendrobium nobile</name>
    <name type="common">Orchid</name>
    <dbReference type="NCBI Taxonomy" id="94219"/>
    <lineage>
        <taxon>Eukaryota</taxon>
        <taxon>Viridiplantae</taxon>
        <taxon>Streptophyta</taxon>
        <taxon>Embryophyta</taxon>
        <taxon>Tracheophyta</taxon>
        <taxon>Spermatophyta</taxon>
        <taxon>Magnoliopsida</taxon>
        <taxon>Liliopsida</taxon>
        <taxon>Asparagales</taxon>
        <taxon>Orchidaceae</taxon>
        <taxon>Epidendroideae</taxon>
        <taxon>Malaxideae</taxon>
        <taxon>Dendrobiinae</taxon>
        <taxon>Dendrobium</taxon>
    </lineage>
</organism>
<name>A0A8T3CBR0_DENNO</name>
<dbReference type="EMBL" id="JAGYWB010000001">
    <property type="protein sequence ID" value="KAI0530965.1"/>
    <property type="molecule type" value="Genomic_DNA"/>
</dbReference>
<evidence type="ECO:0000259" key="1">
    <source>
        <dbReference type="Pfam" id="PF14111"/>
    </source>
</evidence>
<feature type="domain" description="DUF4283" evidence="1">
    <location>
        <begin position="61"/>
        <end position="139"/>
    </location>
</feature>
<dbReference type="InterPro" id="IPR025558">
    <property type="entry name" value="DUF4283"/>
</dbReference>
<protein>
    <recommendedName>
        <fullName evidence="1">DUF4283 domain-containing protein</fullName>
    </recommendedName>
</protein>
<dbReference type="Pfam" id="PF14111">
    <property type="entry name" value="DUF4283"/>
    <property type="match status" value="1"/>
</dbReference>
<evidence type="ECO:0000313" key="2">
    <source>
        <dbReference type="EMBL" id="KAI0530965.1"/>
    </source>
</evidence>
<reference evidence="2" key="1">
    <citation type="journal article" date="2022" name="Front. Genet.">
        <title>Chromosome-Scale Assembly of the Dendrobium nobile Genome Provides Insights Into the Molecular Mechanism of the Biosynthesis of the Medicinal Active Ingredient of Dendrobium.</title>
        <authorList>
            <person name="Xu Q."/>
            <person name="Niu S.-C."/>
            <person name="Li K.-L."/>
            <person name="Zheng P.-J."/>
            <person name="Zhang X.-J."/>
            <person name="Jia Y."/>
            <person name="Liu Y."/>
            <person name="Niu Y.-X."/>
            <person name="Yu L.-H."/>
            <person name="Chen D.-F."/>
            <person name="Zhang G.-Q."/>
        </authorList>
    </citation>
    <scope>NUCLEOTIDE SEQUENCE</scope>
    <source>
        <tissue evidence="2">Leaf</tissue>
    </source>
</reference>
<sequence length="234" mass="26362">MAASRIRDPGFLSGLAAPISFKDAVSGISSSSFPALNFSSHRGLPALFISEDEIRSLAKPFEFSLVGRFPGRRPSVEAIRKFCFSLKLIGEFSVTVLNNRNVLIKLENDFDYCRIFSHRSYFVQNCYMKVVKWTHHLDVELDSPIVPIWVSFPLLKPHLFTPRILFGLGSLFGRPLKSDLATTSGSRPSVARILVELDVTKKHEEKVWVGSVESEYIQTVILMKFPVFVIIVVL</sequence>
<dbReference type="Proteomes" id="UP000829196">
    <property type="component" value="Unassembled WGS sequence"/>
</dbReference>
<keyword evidence="3" id="KW-1185">Reference proteome</keyword>
<proteinExistence type="predicted"/>
<dbReference type="PANTHER" id="PTHR31286:SF179">
    <property type="entry name" value="RNASE H TYPE-1 DOMAIN-CONTAINING PROTEIN"/>
    <property type="match status" value="1"/>
</dbReference>
<evidence type="ECO:0000313" key="3">
    <source>
        <dbReference type="Proteomes" id="UP000829196"/>
    </source>
</evidence>
<comment type="caution">
    <text evidence="2">The sequence shown here is derived from an EMBL/GenBank/DDBJ whole genome shotgun (WGS) entry which is preliminary data.</text>
</comment>
<dbReference type="PANTHER" id="PTHR31286">
    <property type="entry name" value="GLYCINE-RICH CELL WALL STRUCTURAL PROTEIN 1.8-LIKE"/>
    <property type="match status" value="1"/>
</dbReference>
<dbReference type="AlphaFoldDB" id="A0A8T3CBR0"/>
<dbReference type="OrthoDB" id="786567at2759"/>
<accession>A0A8T3CBR0</accession>
<gene>
    <name evidence="2" type="ORF">KFK09_000514</name>
</gene>
<dbReference type="InterPro" id="IPR040256">
    <property type="entry name" value="At4g02000-like"/>
</dbReference>